<protein>
    <submittedName>
        <fullName evidence="1">Uncharacterized protein</fullName>
    </submittedName>
</protein>
<accession>A0A6N2UWW9</accession>
<gene>
    <name evidence="1" type="ORF">AHLFYP4_02148</name>
</gene>
<dbReference type="Gene3D" id="2.30.280.20">
    <property type="match status" value="1"/>
</dbReference>
<proteinExistence type="predicted"/>
<sequence length="48" mass="5851">MNGQRFQNYEAYFTVLNTRESIDKEWLNMLIYDHDNSLKYAQMFGKIL</sequence>
<reference evidence="1" key="1">
    <citation type="submission" date="2019-11" db="EMBL/GenBank/DDBJ databases">
        <authorList>
            <person name="Feng L."/>
        </authorList>
    </citation>
    <scope>NUCLEOTIDE SEQUENCE</scope>
    <source>
        <strain evidence="1">AhadrusLFYP4</strain>
    </source>
</reference>
<dbReference type="EMBL" id="CACRSX010000040">
    <property type="protein sequence ID" value="VYT22624.1"/>
    <property type="molecule type" value="Genomic_DNA"/>
</dbReference>
<evidence type="ECO:0000313" key="1">
    <source>
        <dbReference type="EMBL" id="VYT22624.1"/>
    </source>
</evidence>
<organism evidence="1">
    <name type="scientific">Anaerostipes hadrus</name>
    <dbReference type="NCBI Taxonomy" id="649756"/>
    <lineage>
        <taxon>Bacteria</taxon>
        <taxon>Bacillati</taxon>
        <taxon>Bacillota</taxon>
        <taxon>Clostridia</taxon>
        <taxon>Lachnospirales</taxon>
        <taxon>Lachnospiraceae</taxon>
        <taxon>Anaerostipes</taxon>
    </lineage>
</organism>
<name>A0A6N2UWW9_ANAHA</name>
<dbReference type="AlphaFoldDB" id="A0A6N2UWW9"/>